<gene>
    <name evidence="1" type="ORF">MCOR_39577</name>
</gene>
<dbReference type="OrthoDB" id="6364565at2759"/>
<proteinExistence type="predicted"/>
<protein>
    <recommendedName>
        <fullName evidence="3">Reverse transcriptase zinc-binding domain-containing protein</fullName>
    </recommendedName>
</protein>
<sequence>MLQVTFSIIYQVGQYSTANCILLGIEPIESTVDRLQLTFFGGIIHENTSIEYRIIERQLIMSKQNATSFISRLETALSKYKLPKAQELLLVKPTREKWKTTVKCAIQQYWTEKWEIEKSEKSTMKFIDIKTRPNGNYHQIWKFTSNKTLEVKKEEIKAKLITRIYTLQADRAKFSRNVEQDICSLCGSAKEDTVHFMLECKALNPERDKHLTTLKS</sequence>
<dbReference type="Proteomes" id="UP000507470">
    <property type="component" value="Unassembled WGS sequence"/>
</dbReference>
<keyword evidence="2" id="KW-1185">Reference proteome</keyword>
<dbReference type="EMBL" id="CACVKT020007144">
    <property type="protein sequence ID" value="CAC5405942.1"/>
    <property type="molecule type" value="Genomic_DNA"/>
</dbReference>
<dbReference type="AlphaFoldDB" id="A0A6J8DEU2"/>
<name>A0A6J8DEU2_MYTCO</name>
<evidence type="ECO:0008006" key="3">
    <source>
        <dbReference type="Google" id="ProtNLM"/>
    </source>
</evidence>
<accession>A0A6J8DEU2</accession>
<evidence type="ECO:0000313" key="2">
    <source>
        <dbReference type="Proteomes" id="UP000507470"/>
    </source>
</evidence>
<evidence type="ECO:0000313" key="1">
    <source>
        <dbReference type="EMBL" id="CAC5405942.1"/>
    </source>
</evidence>
<organism evidence="1 2">
    <name type="scientific">Mytilus coruscus</name>
    <name type="common">Sea mussel</name>
    <dbReference type="NCBI Taxonomy" id="42192"/>
    <lineage>
        <taxon>Eukaryota</taxon>
        <taxon>Metazoa</taxon>
        <taxon>Spiralia</taxon>
        <taxon>Lophotrochozoa</taxon>
        <taxon>Mollusca</taxon>
        <taxon>Bivalvia</taxon>
        <taxon>Autobranchia</taxon>
        <taxon>Pteriomorphia</taxon>
        <taxon>Mytilida</taxon>
        <taxon>Mytiloidea</taxon>
        <taxon>Mytilidae</taxon>
        <taxon>Mytilinae</taxon>
        <taxon>Mytilus</taxon>
    </lineage>
</organism>
<reference evidence="1 2" key="1">
    <citation type="submission" date="2020-06" db="EMBL/GenBank/DDBJ databases">
        <authorList>
            <person name="Li R."/>
            <person name="Bekaert M."/>
        </authorList>
    </citation>
    <scope>NUCLEOTIDE SEQUENCE [LARGE SCALE GENOMIC DNA]</scope>
    <source>
        <strain evidence="2">wild</strain>
    </source>
</reference>